<evidence type="ECO:0000313" key="2">
    <source>
        <dbReference type="Proteomes" id="UP001341840"/>
    </source>
</evidence>
<keyword evidence="2" id="KW-1185">Reference proteome</keyword>
<sequence length="103" mass="12257">MEMDRNTKYFHGIAKVKRMGKVMEKVKIDGTLFSGPSSVKREVWNFFRRLYSEDQHINIDFDSNLVRKISVEDVSAVWRGCRQRRRLRKQFGIVSHLEPREAN</sequence>
<protein>
    <submittedName>
        <fullName evidence="1">Uncharacterized protein</fullName>
    </submittedName>
</protein>
<dbReference type="Proteomes" id="UP001341840">
    <property type="component" value="Unassembled WGS sequence"/>
</dbReference>
<gene>
    <name evidence="1" type="ORF">PIB30_070255</name>
</gene>
<dbReference type="EMBL" id="JASCZI010182030">
    <property type="protein sequence ID" value="MED6186803.1"/>
    <property type="molecule type" value="Genomic_DNA"/>
</dbReference>
<evidence type="ECO:0000313" key="1">
    <source>
        <dbReference type="EMBL" id="MED6186803.1"/>
    </source>
</evidence>
<name>A0ABU6WRF8_9FABA</name>
<proteinExistence type="predicted"/>
<comment type="caution">
    <text evidence="1">The sequence shown here is derived from an EMBL/GenBank/DDBJ whole genome shotgun (WGS) entry which is preliminary data.</text>
</comment>
<reference evidence="1 2" key="1">
    <citation type="journal article" date="2023" name="Plants (Basel)">
        <title>Bridging the Gap: Combining Genomics and Transcriptomics Approaches to Understand Stylosanthes scabra, an Orphan Legume from the Brazilian Caatinga.</title>
        <authorList>
            <person name="Ferreira-Neto J.R.C."/>
            <person name="da Silva M.D."/>
            <person name="Binneck E."/>
            <person name="de Melo N.F."/>
            <person name="da Silva R.H."/>
            <person name="de Melo A.L.T.M."/>
            <person name="Pandolfi V."/>
            <person name="Bustamante F.O."/>
            <person name="Brasileiro-Vidal A.C."/>
            <person name="Benko-Iseppon A.M."/>
        </authorList>
    </citation>
    <scope>NUCLEOTIDE SEQUENCE [LARGE SCALE GENOMIC DNA]</scope>
    <source>
        <tissue evidence="1">Leaves</tissue>
    </source>
</reference>
<organism evidence="1 2">
    <name type="scientific">Stylosanthes scabra</name>
    <dbReference type="NCBI Taxonomy" id="79078"/>
    <lineage>
        <taxon>Eukaryota</taxon>
        <taxon>Viridiplantae</taxon>
        <taxon>Streptophyta</taxon>
        <taxon>Embryophyta</taxon>
        <taxon>Tracheophyta</taxon>
        <taxon>Spermatophyta</taxon>
        <taxon>Magnoliopsida</taxon>
        <taxon>eudicotyledons</taxon>
        <taxon>Gunneridae</taxon>
        <taxon>Pentapetalae</taxon>
        <taxon>rosids</taxon>
        <taxon>fabids</taxon>
        <taxon>Fabales</taxon>
        <taxon>Fabaceae</taxon>
        <taxon>Papilionoideae</taxon>
        <taxon>50 kb inversion clade</taxon>
        <taxon>dalbergioids sensu lato</taxon>
        <taxon>Dalbergieae</taxon>
        <taxon>Pterocarpus clade</taxon>
        <taxon>Stylosanthes</taxon>
    </lineage>
</organism>
<accession>A0ABU6WRF8</accession>